<reference evidence="2" key="1">
    <citation type="submission" date="2019-03" db="EMBL/GenBank/DDBJ databases">
        <title>WGS assembly of Setaria viridis.</title>
        <authorList>
            <person name="Huang P."/>
            <person name="Jenkins J."/>
            <person name="Grimwood J."/>
            <person name="Barry K."/>
            <person name="Healey A."/>
            <person name="Mamidi S."/>
            <person name="Sreedasyam A."/>
            <person name="Shu S."/>
            <person name="Feldman M."/>
            <person name="Wu J."/>
            <person name="Yu Y."/>
            <person name="Chen C."/>
            <person name="Johnson J."/>
            <person name="Rokhsar D."/>
            <person name="Baxter I."/>
            <person name="Schmutz J."/>
            <person name="Brutnell T."/>
            <person name="Kellogg E."/>
        </authorList>
    </citation>
    <scope>NUCLEOTIDE SEQUENCE [LARGE SCALE GENOMIC DNA]</scope>
</reference>
<sequence length="82" mass="8498">MRKKADQLKVEVHRMFETSKSMSASDVATQLVDALERLGIDRAPPGGGGGRGGQGAAALGPQLPGAPSLGVRRVQHLGRPQA</sequence>
<dbReference type="Gramene" id="TKV95982">
    <property type="protein sequence ID" value="TKV95982"/>
    <property type="gene ID" value="SEVIR_9G399301v2"/>
</dbReference>
<gene>
    <name evidence="2" type="ORF">SEVIR_9G399301v2</name>
</gene>
<dbReference type="EMBL" id="CM016560">
    <property type="protein sequence ID" value="TKV95982.1"/>
    <property type="molecule type" value="Genomic_DNA"/>
</dbReference>
<feature type="region of interest" description="Disordered" evidence="1">
    <location>
        <begin position="39"/>
        <end position="82"/>
    </location>
</feature>
<protein>
    <submittedName>
        <fullName evidence="2">Uncharacterized protein</fullName>
    </submittedName>
</protein>
<accession>A0A4U6T771</accession>
<dbReference type="AlphaFoldDB" id="A0A4U6T771"/>
<name>A0A4U6T771_SETVI</name>
<evidence type="ECO:0000313" key="2">
    <source>
        <dbReference type="EMBL" id="TKV95982.1"/>
    </source>
</evidence>
<proteinExistence type="predicted"/>
<evidence type="ECO:0000313" key="3">
    <source>
        <dbReference type="Proteomes" id="UP000298652"/>
    </source>
</evidence>
<evidence type="ECO:0000256" key="1">
    <source>
        <dbReference type="SAM" id="MobiDB-lite"/>
    </source>
</evidence>
<feature type="compositionally biased region" description="Gly residues" evidence="1">
    <location>
        <begin position="45"/>
        <end position="55"/>
    </location>
</feature>
<keyword evidence="3" id="KW-1185">Reference proteome</keyword>
<organism evidence="2 3">
    <name type="scientific">Setaria viridis</name>
    <name type="common">Green bristlegrass</name>
    <name type="synonym">Setaria italica subsp. viridis</name>
    <dbReference type="NCBI Taxonomy" id="4556"/>
    <lineage>
        <taxon>Eukaryota</taxon>
        <taxon>Viridiplantae</taxon>
        <taxon>Streptophyta</taxon>
        <taxon>Embryophyta</taxon>
        <taxon>Tracheophyta</taxon>
        <taxon>Spermatophyta</taxon>
        <taxon>Magnoliopsida</taxon>
        <taxon>Liliopsida</taxon>
        <taxon>Poales</taxon>
        <taxon>Poaceae</taxon>
        <taxon>PACMAD clade</taxon>
        <taxon>Panicoideae</taxon>
        <taxon>Panicodae</taxon>
        <taxon>Paniceae</taxon>
        <taxon>Cenchrinae</taxon>
        <taxon>Setaria</taxon>
    </lineage>
</organism>
<dbReference type="Proteomes" id="UP000298652">
    <property type="component" value="Chromosome 9"/>
</dbReference>
<feature type="compositionally biased region" description="Low complexity" evidence="1">
    <location>
        <begin position="56"/>
        <end position="67"/>
    </location>
</feature>